<evidence type="ECO:0000256" key="1">
    <source>
        <dbReference type="SAM" id="MobiDB-lite"/>
    </source>
</evidence>
<dbReference type="Pfam" id="PF19669">
    <property type="entry name" value="DUF6172"/>
    <property type="match status" value="1"/>
</dbReference>
<sequence>MKKVFQLRDEKKHEDRVLEAVKHDIRKYVKREKRKKLPDSETMYWDFDCRIGVDESSAQQVVFDALIKALDSVKESGAVQCYVEILAKAVEKPPRSTSYVSDADVPATDVV</sequence>
<comment type="caution">
    <text evidence="2">The sequence shown here is derived from an EMBL/GenBank/DDBJ whole genome shotgun (WGS) entry which is preliminary data.</text>
</comment>
<name>A0A151CDV4_9BACT</name>
<dbReference type="RefSeq" id="WP_067332096.1">
    <property type="nucleotide sequence ID" value="NZ_LNKT01000067.1"/>
</dbReference>
<gene>
    <name evidence="2" type="ORF">AS592_02900</name>
</gene>
<accession>A0A151CDV4</accession>
<dbReference type="EMBL" id="LNKT01000067">
    <property type="protein sequence ID" value="KYJ85702.1"/>
    <property type="molecule type" value="Genomic_DNA"/>
</dbReference>
<dbReference type="OrthoDB" id="9794656at2"/>
<dbReference type="AlphaFoldDB" id="A0A151CDV4"/>
<proteinExistence type="predicted"/>
<reference evidence="2 3" key="1">
    <citation type="submission" date="2015-11" db="EMBL/GenBank/DDBJ databases">
        <title>Draft genome of Sulfurovum riftiae 1812E, a member of the Epsilonproteobacteria isolated from the tube of the deep-sea hydrothermal vent tubewom Riftia pachyptila.</title>
        <authorList>
            <person name="Vetriani C."/>
            <person name="Giovannelli D."/>
        </authorList>
    </citation>
    <scope>NUCLEOTIDE SEQUENCE [LARGE SCALE GENOMIC DNA]</scope>
    <source>
        <strain evidence="2 3">1812E</strain>
    </source>
</reference>
<organism evidence="2 3">
    <name type="scientific">Sulfurovum riftiae</name>
    <dbReference type="NCBI Taxonomy" id="1630136"/>
    <lineage>
        <taxon>Bacteria</taxon>
        <taxon>Pseudomonadati</taxon>
        <taxon>Campylobacterota</taxon>
        <taxon>Epsilonproteobacteria</taxon>
        <taxon>Campylobacterales</taxon>
        <taxon>Sulfurovaceae</taxon>
        <taxon>Sulfurovum</taxon>
    </lineage>
</organism>
<evidence type="ECO:0000313" key="3">
    <source>
        <dbReference type="Proteomes" id="UP000075359"/>
    </source>
</evidence>
<dbReference type="InterPro" id="IPR046170">
    <property type="entry name" value="DUF6172"/>
</dbReference>
<protein>
    <submittedName>
        <fullName evidence="2">Uncharacterized protein</fullName>
    </submittedName>
</protein>
<feature type="region of interest" description="Disordered" evidence="1">
    <location>
        <begin position="92"/>
        <end position="111"/>
    </location>
</feature>
<keyword evidence="3" id="KW-1185">Reference proteome</keyword>
<dbReference type="Proteomes" id="UP000075359">
    <property type="component" value="Unassembled WGS sequence"/>
</dbReference>
<evidence type="ECO:0000313" key="2">
    <source>
        <dbReference type="EMBL" id="KYJ85702.1"/>
    </source>
</evidence>